<evidence type="ECO:0008006" key="3">
    <source>
        <dbReference type="Google" id="ProtNLM"/>
    </source>
</evidence>
<organism evidence="1 2">
    <name type="scientific">Acinetobacter amyesii</name>
    <dbReference type="NCBI Taxonomy" id="2942470"/>
    <lineage>
        <taxon>Bacteria</taxon>
        <taxon>Pseudomonadati</taxon>
        <taxon>Pseudomonadota</taxon>
        <taxon>Gammaproteobacteria</taxon>
        <taxon>Moraxellales</taxon>
        <taxon>Moraxellaceae</taxon>
        <taxon>Acinetobacter</taxon>
    </lineage>
</organism>
<dbReference type="Proteomes" id="UP000191160">
    <property type="component" value="Unassembled WGS sequence"/>
</dbReference>
<accession>A0A1T1H3G9</accession>
<protein>
    <recommendedName>
        <fullName evidence="3">KOW domain-containing protein</fullName>
    </recommendedName>
</protein>
<reference evidence="1 2" key="1">
    <citation type="submission" date="2017-02" db="EMBL/GenBank/DDBJ databases">
        <title>Acinetobacter sp. ANC 4945, whole genome shotgun sequencing project.</title>
        <authorList>
            <person name="Radolfova-Krizova L."/>
            <person name="Al Atrouni A."/>
            <person name="Nemec A."/>
        </authorList>
    </citation>
    <scope>NUCLEOTIDE SEQUENCE [LARGE SCALE GENOMIC DNA]</scope>
    <source>
        <strain evidence="1 2">ANC 4945</strain>
    </source>
</reference>
<comment type="caution">
    <text evidence="1">The sequence shown here is derived from an EMBL/GenBank/DDBJ whole genome shotgun (WGS) entry which is preliminary data.</text>
</comment>
<keyword evidence="2" id="KW-1185">Reference proteome</keyword>
<dbReference type="AlphaFoldDB" id="A0A1T1H3G9"/>
<proteinExistence type="predicted"/>
<name>A0A1T1H3G9_9GAMM</name>
<sequence length="70" mass="7830">MLAEIVGMGQGSITVELEMIPRKGEAVKIMYGADAEIEGEVVSVSHYINQHADQHRVRLEIRPFNYLTTS</sequence>
<dbReference type="EMBL" id="MVKX01000003">
    <property type="protein sequence ID" value="OOV84419.1"/>
    <property type="molecule type" value="Genomic_DNA"/>
</dbReference>
<dbReference type="RefSeq" id="WP_078189577.1">
    <property type="nucleotide sequence ID" value="NZ_JAMCOZ010000006.1"/>
</dbReference>
<evidence type="ECO:0000313" key="2">
    <source>
        <dbReference type="Proteomes" id="UP000191160"/>
    </source>
</evidence>
<gene>
    <name evidence="1" type="ORF">B1202_05470</name>
</gene>
<evidence type="ECO:0000313" key="1">
    <source>
        <dbReference type="EMBL" id="OOV84419.1"/>
    </source>
</evidence>